<dbReference type="Proteomes" id="UP000504635">
    <property type="component" value="Unplaced"/>
</dbReference>
<feature type="compositionally biased region" description="Basic and acidic residues" evidence="2">
    <location>
        <begin position="1041"/>
        <end position="1055"/>
    </location>
</feature>
<feature type="coiled-coil region" evidence="1">
    <location>
        <begin position="44"/>
        <end position="106"/>
    </location>
</feature>
<feature type="region of interest" description="Disordered" evidence="2">
    <location>
        <begin position="1039"/>
        <end position="1066"/>
    </location>
</feature>
<dbReference type="InParanoid" id="A0A6J2Y4U4"/>
<evidence type="ECO:0000256" key="1">
    <source>
        <dbReference type="SAM" id="Coils"/>
    </source>
</evidence>
<evidence type="ECO:0000256" key="2">
    <source>
        <dbReference type="SAM" id="MobiDB-lite"/>
    </source>
</evidence>
<keyword evidence="3" id="KW-1185">Reference proteome</keyword>
<dbReference type="OrthoDB" id="6784272at2759"/>
<keyword evidence="1" id="KW-0175">Coiled coil</keyword>
<dbReference type="KEGG" id="soy:115883738"/>
<sequence length="1900" mass="218592">MANQEITFEIQDFSVIKEKIIKTNELLLLFKEKSDKLGKATQAFRNVKLKYEASNNELNKLKIEIERLNFVIVSTKPQYEKDKEELTQLRSEYANLKDKYEHTLIDSQLAIGKLEESLKNCTCESEIVVSALKSPTSKVKDLKKLCRELRHIEKDLKIKNGLLIEKNEDLVERQCKIEKNLQETKSRNEELQTQIIFLQNKINEMDICLVEMKETKYSGESIKEKYEHEIQTINLEVSKLRDVTEKYNLLEIECDKLKQQIINKNICNTEKRDFCVQTDDNFNNITKINEMDIRIVEMKETKYSGESITEKYEHEIQALNLEVSKLRNVTEKYHLLEIECEKLKQQIIHKNLCNIEKRDFCVQTDDNFNNITKINEMDIRLVAMKESNYSWESIKEKYEQTLNLEVSKLRDVTEKYHLLEIECDKLKQQIIHKKICNLEKRDFCVQTDDNFNNITKVMKKDSGIQVDIPLYIENSLNIDDEPEGGIEVIFKEMILPKALSPITFLEDELVLVNDIQPLQLSSKRSIERDKEIPNIIVTPPTPCVEKNYPIEMLSNIGDKIQSSAMFDFNNDSKLDEHPSHNDENNKRTNDALTRDDNVENKPLNNIHDYKNKLNTKKLKRRRKFWIPFNTGVFVKARKRNLKYIKPSKEKCGMQNIDQSDTILKALRALQQNNIAFTISNDSAPVMERNRWCLNSTIISDLSKNEGEVFQEEICCWNTNCLKENNYVLLRKVSYESEPEFLGFFSGGFKNNTVDKNNVSTENLMKELLNGVQKLVQNQEEKRTFESCRKKRSKLKSEFNFTSETETEIERLFKRSSDILSRNKKLLAAAKRQNYDSAGESNFESESEVIVDSGLVTATSKNDTDELEECTWESDIGIPRIKPHSSSSPNFVHDFMIKNNPVKVEYLIDKVPSMLSPIASSKGSPEKALFRAETPDNSPNYWPLNFSDTISQTNCSKINMLTPDRKHTADLKSISVMSTPEVCNLYSNLNEQNTRNHDNYSYESSIQDESRINLSIQTADLNYSLKDINISQLECSPLTCENENRSEDSGKSQGVERRRHSSRVRKAPERFVSFIPLSAKKQDSPKLDGLDSRTFAAKRKIRLSDDKSNDKKVKRKKGCPRKSEQENKNLEISDTMPDTEKEQNNLPTTIPINSINSDVSTVVLHDSQNIIYNNITESEDHRIDNTFKEVQIDDCKDGNVLNNCDSSLRYENNIIGKGDSSGLKGIHGNTRFEIGKREIRNDLLGEEENQNVICKSNLSEYDNASKTGTKLNIVQISNSNMALNSYNDCNYEYKSSLGNICDNSLSTKKILSKKDLFGEDISDSSDSEGSEHKEIQSTQKIAKGKIKPNLKRKILNNIRGIPYLQSKCNAAINKTKSSANYERAKKNMDSNKKINIIQNILISSGKVINRQSNSECDINEVSCLKKPSKIINADVEVGGVELSSFSTKKKKIESKLSSNNTPDDILTRVMQDMRKNNCKSQNETTSSSPDNLKSEVRMDTRIEAQPEKNETEIEEIPDCPKSPDIMEVPSSQTPKLIPINKPLQLPPSKVKILIDKLMFFSNEEKILNEIALEFAYQDVKYLVEIVLSKLSTDYHDKADNLYPPSPAMTPTQRIMLGFLTKLDKTTHPGILIQFLDGAEEMLFNRNRSSIEIVQPIARLYTAICKLKKDINRMRRFICEGFYFMGNLGPPILFTVLTIWAEVLPMESEVSDHNLIAKVIVQLCYLKGLNEPGYNFAPLKDLLQKYFGYPRERYSCEDIFRDILVEYIRCPSKRLSDFTLLVFLKNKPTGWVHQKIKDSLLPLFDQIPDSNVNLKGTILILLANICCGLNKYETEDWKVISEMDQWLENLGNGDLDPVTRRSIKYARGILPRKSEKKKNQKTSKELELNKNLNLRESSSNKD</sequence>
<name>A0A6J2Y4U4_SITOR</name>
<feature type="compositionally biased region" description="Basic and acidic residues" evidence="2">
    <location>
        <begin position="1101"/>
        <end position="1110"/>
    </location>
</feature>
<organism evidence="3 4">
    <name type="scientific">Sitophilus oryzae</name>
    <name type="common">Rice weevil</name>
    <name type="synonym">Curculio oryzae</name>
    <dbReference type="NCBI Taxonomy" id="7048"/>
    <lineage>
        <taxon>Eukaryota</taxon>
        <taxon>Metazoa</taxon>
        <taxon>Ecdysozoa</taxon>
        <taxon>Arthropoda</taxon>
        <taxon>Hexapoda</taxon>
        <taxon>Insecta</taxon>
        <taxon>Pterygota</taxon>
        <taxon>Neoptera</taxon>
        <taxon>Endopterygota</taxon>
        <taxon>Coleoptera</taxon>
        <taxon>Polyphaga</taxon>
        <taxon>Cucujiformia</taxon>
        <taxon>Curculionidae</taxon>
        <taxon>Dryophthorinae</taxon>
        <taxon>Sitophilus</taxon>
    </lineage>
</organism>
<accession>A0A6J2Y4U4</accession>
<evidence type="ECO:0000313" key="3">
    <source>
        <dbReference type="Proteomes" id="UP000504635"/>
    </source>
</evidence>
<feature type="region of interest" description="Disordered" evidence="2">
    <location>
        <begin position="1476"/>
        <end position="1496"/>
    </location>
</feature>
<feature type="coiled-coil region" evidence="1">
    <location>
        <begin position="309"/>
        <end position="346"/>
    </location>
</feature>
<feature type="region of interest" description="Disordered" evidence="2">
    <location>
        <begin position="1100"/>
        <end position="1145"/>
    </location>
</feature>
<reference evidence="4" key="1">
    <citation type="submission" date="2025-08" db="UniProtKB">
        <authorList>
            <consortium name="RefSeq"/>
        </authorList>
    </citation>
    <scope>IDENTIFICATION</scope>
    <source>
        <tissue evidence="4">Gonads</tissue>
    </source>
</reference>
<feature type="region of interest" description="Disordered" evidence="2">
    <location>
        <begin position="569"/>
        <end position="611"/>
    </location>
</feature>
<protein>
    <submittedName>
        <fullName evidence="4">Uncharacterized protein LOC115883738 isoform X1</fullName>
    </submittedName>
</protein>
<dbReference type="RefSeq" id="XP_030758009.1">
    <property type="nucleotide sequence ID" value="XM_030902149.1"/>
</dbReference>
<feature type="compositionally biased region" description="Low complexity" evidence="2">
    <location>
        <begin position="1887"/>
        <end position="1900"/>
    </location>
</feature>
<feature type="compositionally biased region" description="Basic and acidic residues" evidence="2">
    <location>
        <begin position="1120"/>
        <end position="1130"/>
    </location>
</feature>
<feature type="region of interest" description="Disordered" evidence="2">
    <location>
        <begin position="1871"/>
        <end position="1900"/>
    </location>
</feature>
<proteinExistence type="predicted"/>
<feature type="compositionally biased region" description="Basic and acidic residues" evidence="2">
    <location>
        <begin position="570"/>
        <end position="599"/>
    </location>
</feature>
<feature type="compositionally biased region" description="Polar residues" evidence="2">
    <location>
        <begin position="1477"/>
        <end position="1490"/>
    </location>
</feature>
<feature type="coiled-coil region" evidence="1">
    <location>
        <begin position="181"/>
        <end position="260"/>
    </location>
</feature>
<gene>
    <name evidence="4" type="primary">LOC115883738</name>
</gene>
<evidence type="ECO:0000313" key="4">
    <source>
        <dbReference type="RefSeq" id="XP_030758009.1"/>
    </source>
</evidence>
<dbReference type="GeneID" id="115883738"/>
<feature type="region of interest" description="Disordered" evidence="2">
    <location>
        <begin position="1320"/>
        <end position="1339"/>
    </location>
</feature>